<dbReference type="Proteomes" id="UP000238762">
    <property type="component" value="Unassembled WGS sequence"/>
</dbReference>
<evidence type="ECO:0000256" key="1">
    <source>
        <dbReference type="SAM" id="Phobius"/>
    </source>
</evidence>
<feature type="transmembrane region" description="Helical" evidence="1">
    <location>
        <begin position="62"/>
        <end position="80"/>
    </location>
</feature>
<evidence type="ECO:0000313" key="3">
    <source>
        <dbReference type="Proteomes" id="UP000238762"/>
    </source>
</evidence>
<comment type="caution">
    <text evidence="2">The sequence shown here is derived from an EMBL/GenBank/DDBJ whole genome shotgun (WGS) entry which is preliminary data.</text>
</comment>
<keyword evidence="1" id="KW-1133">Transmembrane helix</keyword>
<dbReference type="EMBL" id="PVWJ01000048">
    <property type="protein sequence ID" value="PSB02829.1"/>
    <property type="molecule type" value="Genomic_DNA"/>
</dbReference>
<accession>A0A2T1C3J5</accession>
<proteinExistence type="predicted"/>
<evidence type="ECO:0000313" key="2">
    <source>
        <dbReference type="EMBL" id="PSB02829.1"/>
    </source>
</evidence>
<dbReference type="InterPro" id="IPR010994">
    <property type="entry name" value="RuvA_2-like"/>
</dbReference>
<keyword evidence="1" id="KW-0472">Membrane</keyword>
<protein>
    <recommendedName>
        <fullName evidence="4">ComEA protein</fullName>
    </recommendedName>
</protein>
<gene>
    <name evidence="2" type="ORF">C7B64_11435</name>
</gene>
<reference evidence="2 3" key="2">
    <citation type="submission" date="2018-03" db="EMBL/GenBank/DDBJ databases">
        <title>The ancient ancestry and fast evolution of plastids.</title>
        <authorList>
            <person name="Moore K.R."/>
            <person name="Magnabosco C."/>
            <person name="Momper L."/>
            <person name="Gold D.A."/>
            <person name="Bosak T."/>
            <person name="Fournier G.P."/>
        </authorList>
    </citation>
    <scope>NUCLEOTIDE SEQUENCE [LARGE SCALE GENOMIC DNA]</scope>
    <source>
        <strain evidence="2 3">CCAP 1448/3</strain>
    </source>
</reference>
<dbReference type="Pfam" id="PF12836">
    <property type="entry name" value="HHH_3"/>
    <property type="match status" value="1"/>
</dbReference>
<dbReference type="RefSeq" id="WP_106288782.1">
    <property type="nucleotide sequence ID" value="NZ_CAWNTC010000038.1"/>
</dbReference>
<keyword evidence="1" id="KW-0812">Transmembrane</keyword>
<sequence>MSNSPNWLQTTPQWVWLSLIPTFGGLAIAYAGKKTRTNAWIALGLGTTAAAIVLYSTPLGSLIWLFQVGTAFFLKKRYLLKTLPKSAMLPDDPESIKLLAKVKGKVDINDCSKDELVYSLGLPIVYANDIDYVRNQGYVFTHVEELSEIAGIPENYLRKIAPLIVFSYDYKKDFDWTWRRLNTLSIDELVVHGLPPSIAQKIIIERDNRGAYQSVVEVSRRTGLPLSAYKQVL</sequence>
<dbReference type="AlphaFoldDB" id="A0A2T1C3J5"/>
<name>A0A2T1C3J5_9CYAN</name>
<dbReference type="SUPFAM" id="SSF47781">
    <property type="entry name" value="RuvA domain 2-like"/>
    <property type="match status" value="2"/>
</dbReference>
<dbReference type="OrthoDB" id="421825at2"/>
<keyword evidence="3" id="KW-1185">Reference proteome</keyword>
<feature type="transmembrane region" description="Helical" evidence="1">
    <location>
        <begin position="14"/>
        <end position="32"/>
    </location>
</feature>
<evidence type="ECO:0008006" key="4">
    <source>
        <dbReference type="Google" id="ProtNLM"/>
    </source>
</evidence>
<reference evidence="2 3" key="1">
    <citation type="submission" date="2018-02" db="EMBL/GenBank/DDBJ databases">
        <authorList>
            <person name="Cohen D.B."/>
            <person name="Kent A.D."/>
        </authorList>
    </citation>
    <scope>NUCLEOTIDE SEQUENCE [LARGE SCALE GENOMIC DNA]</scope>
    <source>
        <strain evidence="2 3">CCAP 1448/3</strain>
    </source>
</reference>
<organism evidence="2 3">
    <name type="scientific">Merismopedia glauca CCAP 1448/3</name>
    <dbReference type="NCBI Taxonomy" id="1296344"/>
    <lineage>
        <taxon>Bacteria</taxon>
        <taxon>Bacillati</taxon>
        <taxon>Cyanobacteriota</taxon>
        <taxon>Cyanophyceae</taxon>
        <taxon>Synechococcales</taxon>
        <taxon>Merismopediaceae</taxon>
        <taxon>Merismopedia</taxon>
    </lineage>
</organism>